<comment type="caution">
    <text evidence="6">The sequence shown here is derived from an EMBL/GenBank/DDBJ whole genome shotgun (WGS) entry which is preliminary data.</text>
</comment>
<organism evidence="6 7">
    <name type="scientific">Cloeon dipterum</name>
    <dbReference type="NCBI Taxonomy" id="197152"/>
    <lineage>
        <taxon>Eukaryota</taxon>
        <taxon>Metazoa</taxon>
        <taxon>Ecdysozoa</taxon>
        <taxon>Arthropoda</taxon>
        <taxon>Hexapoda</taxon>
        <taxon>Insecta</taxon>
        <taxon>Pterygota</taxon>
        <taxon>Palaeoptera</taxon>
        <taxon>Ephemeroptera</taxon>
        <taxon>Pisciforma</taxon>
        <taxon>Baetidae</taxon>
        <taxon>Cloeon</taxon>
    </lineage>
</organism>
<keyword evidence="7" id="KW-1185">Reference proteome</keyword>
<dbReference type="Proteomes" id="UP000494165">
    <property type="component" value="Unassembled WGS sequence"/>
</dbReference>
<evidence type="ECO:0000256" key="3">
    <source>
        <dbReference type="ARBA" id="ARBA00022525"/>
    </source>
</evidence>
<dbReference type="EMBL" id="CADEPI010000005">
    <property type="protein sequence ID" value="CAB3361126.1"/>
    <property type="molecule type" value="Genomic_DNA"/>
</dbReference>
<dbReference type="InterPro" id="IPR039670">
    <property type="entry name" value="NPC2-like"/>
</dbReference>
<feature type="signal peptide" evidence="4">
    <location>
        <begin position="1"/>
        <end position="21"/>
    </location>
</feature>
<feature type="domain" description="MD-2-related lipid-recognition" evidence="5">
    <location>
        <begin position="24"/>
        <end position="146"/>
    </location>
</feature>
<dbReference type="InterPro" id="IPR003172">
    <property type="entry name" value="ML_dom"/>
</dbReference>
<feature type="chain" id="PRO_5035876389" description="MD-2-related lipid-recognition domain-containing protein" evidence="4">
    <location>
        <begin position="22"/>
        <end position="163"/>
    </location>
</feature>
<dbReference type="PANTHER" id="PTHR11306:SF68">
    <property type="entry name" value="NPC INTRACELLULAR CHOLESTEROL TRANSPORTER 2"/>
    <property type="match status" value="1"/>
</dbReference>
<dbReference type="PANTHER" id="PTHR11306">
    <property type="entry name" value="NIEMANN PICK TYPE C2 PROTEIN NPC2-RELATED"/>
    <property type="match status" value="1"/>
</dbReference>
<dbReference type="GO" id="GO:0005576">
    <property type="term" value="C:extracellular region"/>
    <property type="evidence" value="ECO:0007669"/>
    <property type="project" value="UniProtKB-SubCell"/>
</dbReference>
<proteinExistence type="inferred from homology"/>
<evidence type="ECO:0000259" key="5">
    <source>
        <dbReference type="SMART" id="SM00737"/>
    </source>
</evidence>
<dbReference type="InterPro" id="IPR014756">
    <property type="entry name" value="Ig_E-set"/>
</dbReference>
<accession>A0A8S1BWN8</accession>
<dbReference type="FunFam" id="2.60.40.770:FF:000001">
    <property type="entry name" value="NPC intracellular cholesterol transporter 2"/>
    <property type="match status" value="1"/>
</dbReference>
<dbReference type="AlphaFoldDB" id="A0A8S1BWN8"/>
<evidence type="ECO:0000313" key="6">
    <source>
        <dbReference type="EMBL" id="CAB3361126.1"/>
    </source>
</evidence>
<comment type="subcellular location">
    <subcellularLocation>
        <location evidence="1">Secreted</location>
    </subcellularLocation>
</comment>
<evidence type="ECO:0000256" key="1">
    <source>
        <dbReference type="ARBA" id="ARBA00004613"/>
    </source>
</evidence>
<keyword evidence="4" id="KW-0732">Signal</keyword>
<dbReference type="Pfam" id="PF02221">
    <property type="entry name" value="E1_DerP2_DerF2"/>
    <property type="match status" value="1"/>
</dbReference>
<dbReference type="OrthoDB" id="6489092at2759"/>
<dbReference type="GO" id="GO:0015918">
    <property type="term" value="P:sterol transport"/>
    <property type="evidence" value="ECO:0007669"/>
    <property type="project" value="InterPro"/>
</dbReference>
<dbReference type="Gene3D" id="2.60.40.770">
    <property type="match status" value="1"/>
</dbReference>
<gene>
    <name evidence="6" type="ORF">CLODIP_2_CD11489</name>
</gene>
<evidence type="ECO:0000313" key="7">
    <source>
        <dbReference type="Proteomes" id="UP000494165"/>
    </source>
</evidence>
<dbReference type="SMART" id="SM00737">
    <property type="entry name" value="ML"/>
    <property type="match status" value="1"/>
</dbReference>
<dbReference type="SUPFAM" id="SSF81296">
    <property type="entry name" value="E set domains"/>
    <property type="match status" value="1"/>
</dbReference>
<evidence type="ECO:0000256" key="4">
    <source>
        <dbReference type="SAM" id="SignalP"/>
    </source>
</evidence>
<name>A0A8S1BWN8_9INSE</name>
<reference evidence="6 7" key="1">
    <citation type="submission" date="2020-04" db="EMBL/GenBank/DDBJ databases">
        <authorList>
            <person name="Alioto T."/>
            <person name="Alioto T."/>
            <person name="Gomez Garrido J."/>
        </authorList>
    </citation>
    <scope>NUCLEOTIDE SEQUENCE [LARGE SCALE GENOMIC DNA]</scope>
</reference>
<comment type="similarity">
    <text evidence="2">Belongs to the NPC2 family.</text>
</comment>
<evidence type="ECO:0000256" key="2">
    <source>
        <dbReference type="ARBA" id="ARBA00006370"/>
    </source>
</evidence>
<dbReference type="GO" id="GO:0032934">
    <property type="term" value="F:sterol binding"/>
    <property type="evidence" value="ECO:0007669"/>
    <property type="project" value="InterPro"/>
</dbReference>
<keyword evidence="3" id="KW-0964">Secreted</keyword>
<protein>
    <recommendedName>
        <fullName evidence="5">MD-2-related lipid-recognition domain-containing protein</fullName>
    </recommendedName>
</protein>
<sequence>MSAFASAAVVWLLALVSIASATDFQKCKIGTPPLNTTLGNCDKYPCNLVRGTNISGGVDFVYAKDLTVLKPELTVFVSGLPLKWPINQKDGCASLTLNKCPIKAGTRARFEYSLFLGPRTPLVQPLIRFELKNARGETIICSEIPAKIIPKKKFQLKMFESSD</sequence>